<keyword evidence="10 14" id="KW-0479">Metal-binding</keyword>
<evidence type="ECO:0000256" key="10">
    <source>
        <dbReference type="ARBA" id="ARBA00022723"/>
    </source>
</evidence>
<dbReference type="GO" id="GO:0032299">
    <property type="term" value="C:ribonuclease H2 complex"/>
    <property type="evidence" value="ECO:0007669"/>
    <property type="project" value="TreeGrafter"/>
</dbReference>
<dbReference type="EMBL" id="FOHB01000001">
    <property type="protein sequence ID" value="SER67052.1"/>
    <property type="molecule type" value="Genomic_DNA"/>
</dbReference>
<dbReference type="GO" id="GO:0005737">
    <property type="term" value="C:cytoplasm"/>
    <property type="evidence" value="ECO:0007669"/>
    <property type="project" value="UniProtKB-SubCell"/>
</dbReference>
<dbReference type="GO" id="GO:0030145">
    <property type="term" value="F:manganese ion binding"/>
    <property type="evidence" value="ECO:0007669"/>
    <property type="project" value="UniProtKB-UniRule"/>
</dbReference>
<comment type="cofactor">
    <cofactor evidence="2">
        <name>Mg(2+)</name>
        <dbReference type="ChEBI" id="CHEBI:18420"/>
    </cofactor>
</comment>
<evidence type="ECO:0000256" key="16">
    <source>
        <dbReference type="RuleBase" id="RU003515"/>
    </source>
</evidence>
<evidence type="ECO:0000256" key="15">
    <source>
        <dbReference type="PROSITE-ProRule" id="PRU01319"/>
    </source>
</evidence>
<feature type="compositionally biased region" description="Basic and acidic residues" evidence="17">
    <location>
        <begin position="246"/>
        <end position="264"/>
    </location>
</feature>
<keyword evidence="9 14" id="KW-0540">Nuclease</keyword>
<dbReference type="PROSITE" id="PS51975">
    <property type="entry name" value="RNASE_H_2"/>
    <property type="match status" value="1"/>
</dbReference>
<dbReference type="InterPro" id="IPR022898">
    <property type="entry name" value="RNase_HII"/>
</dbReference>
<sequence>MPAAPPRTRKPSLRVERALQRAGHRVLAGMDEVGRGALAGPVTVGVVLIDETCRSAPVGVRDSKLLTPAARQAMVPKIQRWCLGYAVGHASADEIDRIGIMAALRLAGMRALEAVGSEPDLVILDGNHDWLTAPEEVGLFAFAGSGPATPPVTTMIKADLKCSSVAAASVLAKVERDGIMVEAAHEHPIYGWAENKGYAAPEHVAALEAEGPCVLHRRSWRLPGTMVEDGMGEADEPNLRDGTPGEIRDEERGDMRDEELDGVRDDELAEVRYEALDETLGEGRHRGALDERDAG</sequence>
<feature type="region of interest" description="Disordered" evidence="17">
    <location>
        <begin position="227"/>
        <end position="264"/>
    </location>
</feature>
<comment type="cofactor">
    <cofactor evidence="14 15">
        <name>Mn(2+)</name>
        <dbReference type="ChEBI" id="CHEBI:29035"/>
    </cofactor>
    <cofactor evidence="14 15">
        <name>Mg(2+)</name>
        <dbReference type="ChEBI" id="CHEBI:18420"/>
    </cofactor>
    <text evidence="14 15">Manganese or magnesium. Binds 1 divalent metal ion per monomer in the absence of substrate. May bind a second metal ion after substrate binding.</text>
</comment>
<dbReference type="PANTHER" id="PTHR10954:SF18">
    <property type="entry name" value="RIBONUCLEASE HII"/>
    <property type="match status" value="1"/>
</dbReference>
<comment type="function">
    <text evidence="3 14 16">Endonuclease that specifically degrades the RNA of RNA-DNA hybrids.</text>
</comment>
<dbReference type="STRING" id="587636.SAMN05216199_0841"/>
<name>A0A1H9R2W2_9MICO</name>
<keyword evidence="11 14" id="KW-0255">Endonuclease</keyword>
<evidence type="ECO:0000256" key="9">
    <source>
        <dbReference type="ARBA" id="ARBA00022722"/>
    </source>
</evidence>
<dbReference type="GO" id="GO:0006298">
    <property type="term" value="P:mismatch repair"/>
    <property type="evidence" value="ECO:0007669"/>
    <property type="project" value="TreeGrafter"/>
</dbReference>
<dbReference type="InterPro" id="IPR012337">
    <property type="entry name" value="RNaseH-like_sf"/>
</dbReference>
<protein>
    <recommendedName>
        <fullName evidence="7 14">Ribonuclease HII</fullName>
        <shortName evidence="14">RNase HII</shortName>
        <ecNumber evidence="6 14">3.1.26.4</ecNumber>
    </recommendedName>
</protein>
<dbReference type="Gene3D" id="3.30.420.10">
    <property type="entry name" value="Ribonuclease H-like superfamily/Ribonuclease H"/>
    <property type="match status" value="1"/>
</dbReference>
<dbReference type="PANTHER" id="PTHR10954">
    <property type="entry name" value="RIBONUCLEASE H2 SUBUNIT A"/>
    <property type="match status" value="1"/>
</dbReference>
<dbReference type="CDD" id="cd07182">
    <property type="entry name" value="RNase_HII_bacteria_HII_like"/>
    <property type="match status" value="1"/>
</dbReference>
<evidence type="ECO:0000256" key="5">
    <source>
        <dbReference type="ARBA" id="ARBA00007383"/>
    </source>
</evidence>
<dbReference type="GO" id="GO:0004523">
    <property type="term" value="F:RNA-DNA hybrid ribonuclease activity"/>
    <property type="evidence" value="ECO:0007669"/>
    <property type="project" value="UniProtKB-UniRule"/>
</dbReference>
<dbReference type="GO" id="GO:0003723">
    <property type="term" value="F:RNA binding"/>
    <property type="evidence" value="ECO:0007669"/>
    <property type="project" value="UniProtKB-UniRule"/>
</dbReference>
<dbReference type="EC" id="3.1.26.4" evidence="6 14"/>
<dbReference type="OrthoDB" id="9803420at2"/>
<proteinExistence type="inferred from homology"/>
<dbReference type="SUPFAM" id="SSF53098">
    <property type="entry name" value="Ribonuclease H-like"/>
    <property type="match status" value="1"/>
</dbReference>
<evidence type="ECO:0000256" key="3">
    <source>
        <dbReference type="ARBA" id="ARBA00004065"/>
    </source>
</evidence>
<reference evidence="20" key="1">
    <citation type="submission" date="2016-10" db="EMBL/GenBank/DDBJ databases">
        <authorList>
            <person name="Varghese N."/>
            <person name="Submissions S."/>
        </authorList>
    </citation>
    <scope>NUCLEOTIDE SEQUENCE [LARGE SCALE GENOMIC DNA]</scope>
    <source>
        <strain evidence="20">CGMCC 1.6963</strain>
    </source>
</reference>
<evidence type="ECO:0000256" key="17">
    <source>
        <dbReference type="SAM" id="MobiDB-lite"/>
    </source>
</evidence>
<dbReference type="GO" id="GO:0043137">
    <property type="term" value="P:DNA replication, removal of RNA primer"/>
    <property type="evidence" value="ECO:0007669"/>
    <property type="project" value="TreeGrafter"/>
</dbReference>
<dbReference type="Proteomes" id="UP000199019">
    <property type="component" value="Unassembled WGS sequence"/>
</dbReference>
<evidence type="ECO:0000256" key="2">
    <source>
        <dbReference type="ARBA" id="ARBA00001946"/>
    </source>
</evidence>
<comment type="similarity">
    <text evidence="5 14 16">Belongs to the RNase HII family.</text>
</comment>
<evidence type="ECO:0000256" key="1">
    <source>
        <dbReference type="ARBA" id="ARBA00000077"/>
    </source>
</evidence>
<keyword evidence="8 14" id="KW-0963">Cytoplasm</keyword>
<gene>
    <name evidence="14" type="primary">rnhB</name>
    <name evidence="19" type="ORF">SAMN05216199_0841</name>
</gene>
<evidence type="ECO:0000256" key="13">
    <source>
        <dbReference type="ARBA" id="ARBA00023211"/>
    </source>
</evidence>
<evidence type="ECO:0000259" key="18">
    <source>
        <dbReference type="PROSITE" id="PS51975"/>
    </source>
</evidence>
<evidence type="ECO:0000256" key="6">
    <source>
        <dbReference type="ARBA" id="ARBA00012180"/>
    </source>
</evidence>
<keyword evidence="13 14" id="KW-0464">Manganese</keyword>
<keyword evidence="20" id="KW-1185">Reference proteome</keyword>
<feature type="domain" description="RNase H type-2" evidence="18">
    <location>
        <begin position="25"/>
        <end position="236"/>
    </location>
</feature>
<organism evidence="19 20">
    <name type="scientific">Pedococcus cremeus</name>
    <dbReference type="NCBI Taxonomy" id="587636"/>
    <lineage>
        <taxon>Bacteria</taxon>
        <taxon>Bacillati</taxon>
        <taxon>Actinomycetota</taxon>
        <taxon>Actinomycetes</taxon>
        <taxon>Micrococcales</taxon>
        <taxon>Intrasporangiaceae</taxon>
        <taxon>Pedococcus</taxon>
    </lineage>
</organism>
<feature type="binding site" evidence="14 15">
    <location>
        <position position="125"/>
    </location>
    <ligand>
        <name>a divalent metal cation</name>
        <dbReference type="ChEBI" id="CHEBI:60240"/>
    </ligand>
</feature>
<keyword evidence="12 14" id="KW-0378">Hydrolase</keyword>
<comment type="subcellular location">
    <subcellularLocation>
        <location evidence="4 14">Cytoplasm</location>
    </subcellularLocation>
</comment>
<evidence type="ECO:0000256" key="14">
    <source>
        <dbReference type="HAMAP-Rule" id="MF_00052"/>
    </source>
</evidence>
<evidence type="ECO:0000313" key="19">
    <source>
        <dbReference type="EMBL" id="SER67052.1"/>
    </source>
</evidence>
<dbReference type="AlphaFoldDB" id="A0A1H9R2W2"/>
<comment type="catalytic activity">
    <reaction evidence="1 14 15 16">
        <text>Endonucleolytic cleavage to 5'-phosphomonoester.</text>
        <dbReference type="EC" id="3.1.26.4"/>
    </reaction>
</comment>
<dbReference type="InterPro" id="IPR024567">
    <property type="entry name" value="RNase_HII/HIII_dom"/>
</dbReference>
<evidence type="ECO:0000256" key="11">
    <source>
        <dbReference type="ARBA" id="ARBA00022759"/>
    </source>
</evidence>
<dbReference type="Pfam" id="PF01351">
    <property type="entry name" value="RNase_HII"/>
    <property type="match status" value="1"/>
</dbReference>
<evidence type="ECO:0000313" key="20">
    <source>
        <dbReference type="Proteomes" id="UP000199019"/>
    </source>
</evidence>
<feature type="binding site" evidence="14 15">
    <location>
        <position position="32"/>
    </location>
    <ligand>
        <name>a divalent metal cation</name>
        <dbReference type="ChEBI" id="CHEBI:60240"/>
    </ligand>
</feature>
<dbReference type="InterPro" id="IPR036397">
    <property type="entry name" value="RNaseH_sf"/>
</dbReference>
<accession>A0A1H9R2W2</accession>
<evidence type="ECO:0000256" key="12">
    <source>
        <dbReference type="ARBA" id="ARBA00022801"/>
    </source>
</evidence>
<dbReference type="NCBIfam" id="NF000595">
    <property type="entry name" value="PRK00015.1-3"/>
    <property type="match status" value="1"/>
</dbReference>
<evidence type="ECO:0000256" key="8">
    <source>
        <dbReference type="ARBA" id="ARBA00022490"/>
    </source>
</evidence>
<dbReference type="InterPro" id="IPR001352">
    <property type="entry name" value="RNase_HII/HIII"/>
</dbReference>
<feature type="binding site" evidence="14 15">
    <location>
        <position position="31"/>
    </location>
    <ligand>
        <name>a divalent metal cation</name>
        <dbReference type="ChEBI" id="CHEBI:60240"/>
    </ligand>
</feature>
<dbReference type="HAMAP" id="MF_00052_B">
    <property type="entry name" value="RNase_HII_B"/>
    <property type="match status" value="1"/>
</dbReference>
<evidence type="ECO:0000256" key="7">
    <source>
        <dbReference type="ARBA" id="ARBA00019179"/>
    </source>
</evidence>
<evidence type="ECO:0000256" key="4">
    <source>
        <dbReference type="ARBA" id="ARBA00004496"/>
    </source>
</evidence>
<dbReference type="RefSeq" id="WP_091755582.1">
    <property type="nucleotide sequence ID" value="NZ_FOHB01000001.1"/>
</dbReference>